<dbReference type="Proteomes" id="UP001482620">
    <property type="component" value="Unassembled WGS sequence"/>
</dbReference>
<dbReference type="PANTHER" id="PTHR31859">
    <property type="entry name" value="TETRATRICOPEPTIDE REPEAT PROTEIN 39 FAMILY MEMBER"/>
    <property type="match status" value="1"/>
</dbReference>
<dbReference type="InterPro" id="IPR019412">
    <property type="entry name" value="IML2/TPR_39"/>
</dbReference>
<organism evidence="3 4">
    <name type="scientific">Ilyodon furcidens</name>
    <name type="common">goldbreast splitfin</name>
    <dbReference type="NCBI Taxonomy" id="33524"/>
    <lineage>
        <taxon>Eukaryota</taxon>
        <taxon>Metazoa</taxon>
        <taxon>Chordata</taxon>
        <taxon>Craniata</taxon>
        <taxon>Vertebrata</taxon>
        <taxon>Euteleostomi</taxon>
        <taxon>Actinopterygii</taxon>
        <taxon>Neopterygii</taxon>
        <taxon>Teleostei</taxon>
        <taxon>Neoteleostei</taxon>
        <taxon>Acanthomorphata</taxon>
        <taxon>Ovalentaria</taxon>
        <taxon>Atherinomorphae</taxon>
        <taxon>Cyprinodontiformes</taxon>
        <taxon>Goodeidae</taxon>
        <taxon>Ilyodon</taxon>
    </lineage>
</organism>
<evidence type="ECO:0000256" key="1">
    <source>
        <dbReference type="ARBA" id="ARBA00022737"/>
    </source>
</evidence>
<dbReference type="PANTHER" id="PTHR31859:SF4">
    <property type="entry name" value="TETRATRICOPEPTIDE REPEAT PROTEIN 39B"/>
    <property type="match status" value="1"/>
</dbReference>
<dbReference type="Pfam" id="PF10300">
    <property type="entry name" value="Iml2-TPR_39"/>
    <property type="match status" value="1"/>
</dbReference>
<sequence length="103" mass="11358">MKILSMLPSRVLRLMEFLGFSGDRELGLSQLREGAASNSLRSILSTLTLLMFHLYMSVILGTGEGNLPEAEALLKPYAEKFPNCFQTVLKFSGVLGDRCNLSC</sequence>
<name>A0ABV0VK12_9TELE</name>
<evidence type="ECO:0000256" key="2">
    <source>
        <dbReference type="ARBA" id="ARBA00022803"/>
    </source>
</evidence>
<gene>
    <name evidence="3" type="primary">TTC39B_4</name>
    <name evidence="3" type="ORF">ILYODFUR_036205</name>
</gene>
<proteinExistence type="predicted"/>
<dbReference type="EMBL" id="JAHRIQ010111508">
    <property type="protein sequence ID" value="MEQ2257582.1"/>
    <property type="molecule type" value="Genomic_DNA"/>
</dbReference>
<accession>A0ABV0VK12</accession>
<keyword evidence="1" id="KW-0677">Repeat</keyword>
<evidence type="ECO:0000313" key="3">
    <source>
        <dbReference type="EMBL" id="MEQ2257582.1"/>
    </source>
</evidence>
<protein>
    <submittedName>
        <fullName evidence="3">Tetratricopeptide repeat protein 39B</fullName>
    </submittedName>
</protein>
<evidence type="ECO:0000313" key="4">
    <source>
        <dbReference type="Proteomes" id="UP001482620"/>
    </source>
</evidence>
<reference evidence="3 4" key="1">
    <citation type="submission" date="2021-06" db="EMBL/GenBank/DDBJ databases">
        <authorList>
            <person name="Palmer J.M."/>
        </authorList>
    </citation>
    <scope>NUCLEOTIDE SEQUENCE [LARGE SCALE GENOMIC DNA]</scope>
    <source>
        <strain evidence="4">if_2019</strain>
        <tissue evidence="3">Muscle</tissue>
    </source>
</reference>
<comment type="caution">
    <text evidence="3">The sequence shown here is derived from an EMBL/GenBank/DDBJ whole genome shotgun (WGS) entry which is preliminary data.</text>
</comment>
<keyword evidence="4" id="KW-1185">Reference proteome</keyword>
<keyword evidence="2" id="KW-0802">TPR repeat</keyword>